<dbReference type="EMBL" id="MHWG01000016">
    <property type="protein sequence ID" value="OHB05528.1"/>
    <property type="molecule type" value="Genomic_DNA"/>
</dbReference>
<dbReference type="InterPro" id="IPR011051">
    <property type="entry name" value="RmlC_Cupin_sf"/>
</dbReference>
<protein>
    <submittedName>
        <fullName evidence="2">Cupin</fullName>
    </submittedName>
</protein>
<evidence type="ECO:0000313" key="3">
    <source>
        <dbReference type="Proteomes" id="UP000177068"/>
    </source>
</evidence>
<dbReference type="InterPro" id="IPR013096">
    <property type="entry name" value="Cupin_2"/>
</dbReference>
<organism evidence="2 3">
    <name type="scientific">Candidatus Zambryskibacteria bacterium RIFCSPLOWO2_01_FULL_47_14</name>
    <dbReference type="NCBI Taxonomy" id="1802763"/>
    <lineage>
        <taxon>Bacteria</taxon>
        <taxon>Candidatus Zambryskiibacteriota</taxon>
    </lineage>
</organism>
<reference evidence="2 3" key="1">
    <citation type="journal article" date="2016" name="Nat. Commun.">
        <title>Thousands of microbial genomes shed light on interconnected biogeochemical processes in an aquifer system.</title>
        <authorList>
            <person name="Anantharaman K."/>
            <person name="Brown C.T."/>
            <person name="Hug L.A."/>
            <person name="Sharon I."/>
            <person name="Castelle C.J."/>
            <person name="Probst A.J."/>
            <person name="Thomas B.C."/>
            <person name="Singh A."/>
            <person name="Wilkins M.J."/>
            <person name="Karaoz U."/>
            <person name="Brodie E.L."/>
            <person name="Williams K.H."/>
            <person name="Hubbard S.S."/>
            <person name="Banfield J.F."/>
        </authorList>
    </citation>
    <scope>NUCLEOTIDE SEQUENCE [LARGE SCALE GENOMIC DNA]</scope>
</reference>
<dbReference type="CDD" id="cd02223">
    <property type="entry name" value="cupin_Bh2720-like"/>
    <property type="match status" value="1"/>
</dbReference>
<dbReference type="PANTHER" id="PTHR43346">
    <property type="entry name" value="LIGAND BINDING DOMAIN PROTEIN, PUTATIVE (AFU_ORTHOLOGUE AFUA_6G14370)-RELATED"/>
    <property type="match status" value="1"/>
</dbReference>
<accession>A0A1G2U7S1</accession>
<proteinExistence type="predicted"/>
<name>A0A1G2U7S1_9BACT</name>
<dbReference type="AlphaFoldDB" id="A0A1G2U7S1"/>
<comment type="caution">
    <text evidence="2">The sequence shown here is derived from an EMBL/GenBank/DDBJ whole genome shotgun (WGS) entry which is preliminary data.</text>
</comment>
<dbReference type="SUPFAM" id="SSF51182">
    <property type="entry name" value="RmlC-like cupins"/>
    <property type="match status" value="1"/>
</dbReference>
<dbReference type="InterPro" id="IPR052538">
    <property type="entry name" value="Flavonoid_dioxygenase-like"/>
</dbReference>
<dbReference type="Proteomes" id="UP000177068">
    <property type="component" value="Unassembled WGS sequence"/>
</dbReference>
<sequence length="130" mass="14526">MKGYVDNIEKLALENENFREVLYTDKKSQLVLMSLRPEEEIGEEVHDVDQFLRVEKGVGKAVLNGISREIGDGSAILVPVGTRHNIINTGAGQMKLYTLYSPPHHRDGVVHKTKAQAEADTEHWSGETTE</sequence>
<evidence type="ECO:0000313" key="2">
    <source>
        <dbReference type="EMBL" id="OHB05528.1"/>
    </source>
</evidence>
<dbReference type="Gene3D" id="2.60.120.10">
    <property type="entry name" value="Jelly Rolls"/>
    <property type="match status" value="1"/>
</dbReference>
<evidence type="ECO:0000259" key="1">
    <source>
        <dbReference type="Pfam" id="PF07883"/>
    </source>
</evidence>
<feature type="domain" description="Cupin type-2" evidence="1">
    <location>
        <begin position="32"/>
        <end position="99"/>
    </location>
</feature>
<dbReference type="InterPro" id="IPR014710">
    <property type="entry name" value="RmlC-like_jellyroll"/>
</dbReference>
<gene>
    <name evidence="2" type="ORF">A3A26_03565</name>
</gene>
<dbReference type="PANTHER" id="PTHR43346:SF1">
    <property type="entry name" value="QUERCETIN 2,3-DIOXYGENASE-RELATED"/>
    <property type="match status" value="1"/>
</dbReference>
<dbReference type="Pfam" id="PF07883">
    <property type="entry name" value="Cupin_2"/>
    <property type="match status" value="1"/>
</dbReference>